<dbReference type="RefSeq" id="WP_110450509.1">
    <property type="nucleotide sequence ID" value="NZ_CP029479.1"/>
</dbReference>
<reference evidence="5" key="1">
    <citation type="submission" date="2018-05" db="EMBL/GenBank/DDBJ databases">
        <title>Genome sequencing of Phenylobacterium sp. HYN0004.</title>
        <authorList>
            <person name="Yi H."/>
            <person name="Baek C."/>
        </authorList>
    </citation>
    <scope>NUCLEOTIDE SEQUENCE [LARGE SCALE GENOMIC DNA]</scope>
    <source>
        <strain evidence="5">HYN0004</strain>
    </source>
</reference>
<dbReference type="AlphaFoldDB" id="A0A2Z3HRS9"/>
<keyword evidence="5" id="KW-1185">Reference proteome</keyword>
<dbReference type="Gene3D" id="1.10.287.470">
    <property type="entry name" value="Helix hairpin bin"/>
    <property type="match status" value="1"/>
</dbReference>
<evidence type="ECO:0000256" key="2">
    <source>
        <dbReference type="SAM" id="Coils"/>
    </source>
</evidence>
<accession>A0A2Z3HRS9</accession>
<proteinExistence type="inferred from homology"/>
<dbReference type="SUPFAM" id="SSF111369">
    <property type="entry name" value="HlyD-like secretion proteins"/>
    <property type="match status" value="1"/>
</dbReference>
<dbReference type="PANTHER" id="PTHR30469">
    <property type="entry name" value="MULTIDRUG RESISTANCE PROTEIN MDTA"/>
    <property type="match status" value="1"/>
</dbReference>
<dbReference type="PANTHER" id="PTHR30469:SF15">
    <property type="entry name" value="HLYD FAMILY OF SECRETION PROTEINS"/>
    <property type="match status" value="1"/>
</dbReference>
<dbReference type="OrthoDB" id="8794034at2"/>
<dbReference type="Proteomes" id="UP000247763">
    <property type="component" value="Chromosome"/>
</dbReference>
<protein>
    <submittedName>
        <fullName evidence="4">Hemolysin secretion protein D</fullName>
    </submittedName>
</protein>
<dbReference type="InterPro" id="IPR006143">
    <property type="entry name" value="RND_pump_MFP"/>
</dbReference>
<feature type="coiled-coil region" evidence="2">
    <location>
        <begin position="105"/>
        <end position="163"/>
    </location>
</feature>
<organism evidence="4 5">
    <name type="scientific">Phenylobacterium parvum</name>
    <dbReference type="NCBI Taxonomy" id="2201350"/>
    <lineage>
        <taxon>Bacteria</taxon>
        <taxon>Pseudomonadati</taxon>
        <taxon>Pseudomonadota</taxon>
        <taxon>Alphaproteobacteria</taxon>
        <taxon>Caulobacterales</taxon>
        <taxon>Caulobacteraceae</taxon>
        <taxon>Phenylobacterium</taxon>
    </lineage>
</organism>
<dbReference type="KEGG" id="phb:HYN04_09335"/>
<dbReference type="InterPro" id="IPR058624">
    <property type="entry name" value="MdtA-like_HH"/>
</dbReference>
<sequence>MTGLLRNPLVWVLAVLLAGGGGFVVWRTLGARPPVAPVAPSSPYSAAASGKVDVEGGMIQVAARRAGIIRDVLVNEGDDVVRGQVLARQEDEEPRLSAGRASAALGEARARITALEVAVSTAKRERERLRGLVGSNFVAAQKLDQAEDQVRQAEADLAAGQASVDTARAALAQAQYELELTIVRAPVDGRIARRYANPGSGASTLNVSTLFDLEPKAPRIVRVEVTEGALPSVAQGQAVQISPEADPAKSYPGKVARISAVFGARRLQSDDPAERKDERVVEVVVTADGAPLLIGQRVLVRFLKPGAKAVPAAAS</sequence>
<evidence type="ECO:0000259" key="3">
    <source>
        <dbReference type="Pfam" id="PF25876"/>
    </source>
</evidence>
<dbReference type="Gene3D" id="2.40.30.170">
    <property type="match status" value="1"/>
</dbReference>
<feature type="domain" description="Multidrug resistance protein MdtA-like alpha-helical hairpin" evidence="3">
    <location>
        <begin position="107"/>
        <end position="173"/>
    </location>
</feature>
<evidence type="ECO:0000313" key="5">
    <source>
        <dbReference type="Proteomes" id="UP000247763"/>
    </source>
</evidence>
<dbReference type="EMBL" id="CP029479">
    <property type="protein sequence ID" value="AWM77942.1"/>
    <property type="molecule type" value="Genomic_DNA"/>
</dbReference>
<gene>
    <name evidence="4" type="ORF">HYN04_09335</name>
</gene>
<name>A0A2Z3HRS9_9CAUL</name>
<dbReference type="GO" id="GO:1990281">
    <property type="term" value="C:efflux pump complex"/>
    <property type="evidence" value="ECO:0007669"/>
    <property type="project" value="TreeGrafter"/>
</dbReference>
<comment type="similarity">
    <text evidence="1">Belongs to the membrane fusion protein (MFP) (TC 8.A.1) family.</text>
</comment>
<dbReference type="Gene3D" id="2.40.50.100">
    <property type="match status" value="1"/>
</dbReference>
<dbReference type="NCBIfam" id="TIGR01730">
    <property type="entry name" value="RND_mfp"/>
    <property type="match status" value="1"/>
</dbReference>
<dbReference type="Pfam" id="PF25876">
    <property type="entry name" value="HH_MFP_RND"/>
    <property type="match status" value="1"/>
</dbReference>
<evidence type="ECO:0000256" key="1">
    <source>
        <dbReference type="ARBA" id="ARBA00009477"/>
    </source>
</evidence>
<dbReference type="GO" id="GO:0015562">
    <property type="term" value="F:efflux transmembrane transporter activity"/>
    <property type="evidence" value="ECO:0007669"/>
    <property type="project" value="TreeGrafter"/>
</dbReference>
<evidence type="ECO:0000313" key="4">
    <source>
        <dbReference type="EMBL" id="AWM77942.1"/>
    </source>
</evidence>
<keyword evidence="2" id="KW-0175">Coiled coil</keyword>